<organism evidence="1 2">
    <name type="scientific">Undibacterium jejuense</name>
    <dbReference type="NCBI Taxonomy" id="1344949"/>
    <lineage>
        <taxon>Bacteria</taxon>
        <taxon>Pseudomonadati</taxon>
        <taxon>Pseudomonadota</taxon>
        <taxon>Betaproteobacteria</taxon>
        <taxon>Burkholderiales</taxon>
        <taxon>Oxalobacteraceae</taxon>
        <taxon>Undibacterium</taxon>
    </lineage>
</organism>
<dbReference type="Proteomes" id="UP000634011">
    <property type="component" value="Unassembled WGS sequence"/>
</dbReference>
<accession>A0A923HGV8</accession>
<dbReference type="RefSeq" id="WP_186910429.1">
    <property type="nucleotide sequence ID" value="NZ_JACOFV010000001.1"/>
</dbReference>
<reference evidence="1" key="1">
    <citation type="submission" date="2020-08" db="EMBL/GenBank/DDBJ databases">
        <title>Novel species isolated from subtropical streams in China.</title>
        <authorList>
            <person name="Lu H."/>
        </authorList>
    </citation>
    <scope>NUCLEOTIDE SEQUENCE</scope>
    <source>
        <strain evidence="1">KACC 12607</strain>
    </source>
</reference>
<gene>
    <name evidence="1" type="ORF">H8K32_00055</name>
</gene>
<protein>
    <submittedName>
        <fullName evidence="1">Uncharacterized protein</fullName>
    </submittedName>
</protein>
<keyword evidence="2" id="KW-1185">Reference proteome</keyword>
<name>A0A923HGV8_9BURK</name>
<proteinExistence type="predicted"/>
<sequence length="268" mass="29283">MSLEQQIAALVDSTTALTQEVSNKQAQVDARVAAKINELEAWRGSHLDEHPAIAVNFNARMTALGGTAPQQLPLAMGVHAGGDFWSKFDVTMIPVTSGLDPITRPPVVRELLQYMNMDSLYFHGGFNILKLTVKSITNSFGPYVFYTPYQHIFEGAFNSFVVYHKIVGKADWRWMDNAKKEVWNQVTHHIYAGDAAGAYTHIDIGLSGSIAVGDTLYLALPQVIAGKWNPQHRCPQVHNIYDAIIDVVGSGNLSGLGGTFAGINSGNR</sequence>
<comment type="caution">
    <text evidence="1">The sequence shown here is derived from an EMBL/GenBank/DDBJ whole genome shotgun (WGS) entry which is preliminary data.</text>
</comment>
<evidence type="ECO:0000313" key="2">
    <source>
        <dbReference type="Proteomes" id="UP000634011"/>
    </source>
</evidence>
<dbReference type="EMBL" id="JACOFV010000001">
    <property type="protein sequence ID" value="MBC3860479.1"/>
    <property type="molecule type" value="Genomic_DNA"/>
</dbReference>
<dbReference type="AlphaFoldDB" id="A0A923HGV8"/>
<evidence type="ECO:0000313" key="1">
    <source>
        <dbReference type="EMBL" id="MBC3860479.1"/>
    </source>
</evidence>